<evidence type="ECO:0000313" key="3">
    <source>
        <dbReference type="EMBL" id="CAM0151698.1"/>
    </source>
</evidence>
<dbReference type="EMBL" id="CAXIPR030004613">
    <property type="protein sequence ID" value="CAM0151698.1"/>
    <property type="molecule type" value="Genomic_DNA"/>
</dbReference>
<dbReference type="Pfam" id="PF05699">
    <property type="entry name" value="Dimer_Tnp_hAT"/>
    <property type="match status" value="1"/>
</dbReference>
<evidence type="ECO:0000313" key="4">
    <source>
        <dbReference type="Proteomes" id="UP001497457"/>
    </source>
</evidence>
<feature type="region of interest" description="Disordered" evidence="1">
    <location>
        <begin position="259"/>
        <end position="357"/>
    </location>
</feature>
<organism evidence="3 4">
    <name type="scientific">Urochloa decumbens</name>
    <dbReference type="NCBI Taxonomy" id="240449"/>
    <lineage>
        <taxon>Eukaryota</taxon>
        <taxon>Viridiplantae</taxon>
        <taxon>Streptophyta</taxon>
        <taxon>Embryophyta</taxon>
        <taxon>Tracheophyta</taxon>
        <taxon>Spermatophyta</taxon>
        <taxon>Magnoliopsida</taxon>
        <taxon>Liliopsida</taxon>
        <taxon>Poales</taxon>
        <taxon>Poaceae</taxon>
        <taxon>PACMAD clade</taxon>
        <taxon>Panicoideae</taxon>
        <taxon>Panicodae</taxon>
        <taxon>Paniceae</taxon>
        <taxon>Melinidinae</taxon>
        <taxon>Urochloa</taxon>
    </lineage>
</organism>
<dbReference type="PANTHER" id="PTHR32166">
    <property type="entry name" value="OSJNBA0013A04.12 PROTEIN"/>
    <property type="match status" value="1"/>
</dbReference>
<dbReference type="InterPro" id="IPR012337">
    <property type="entry name" value="RNaseH-like_sf"/>
</dbReference>
<proteinExistence type="predicted"/>
<feature type="compositionally biased region" description="Basic residues" evidence="1">
    <location>
        <begin position="343"/>
        <end position="357"/>
    </location>
</feature>
<keyword evidence="4" id="KW-1185">Reference proteome</keyword>
<name>A0ABC9HBG4_9POAL</name>
<dbReference type="PANTHER" id="PTHR32166:SF123">
    <property type="entry name" value="BED-TYPE DOMAIN-CONTAINING PROTEIN"/>
    <property type="match status" value="1"/>
</dbReference>
<dbReference type="InterPro" id="IPR008906">
    <property type="entry name" value="HATC_C_dom"/>
</dbReference>
<dbReference type="SUPFAM" id="SSF53098">
    <property type="entry name" value="Ribonuclease H-like"/>
    <property type="match status" value="1"/>
</dbReference>
<accession>A0ABC9HBG4</accession>
<feature type="domain" description="HAT C-terminal dimerisation" evidence="2">
    <location>
        <begin position="144"/>
        <end position="211"/>
    </location>
</feature>
<reference evidence="3 4" key="1">
    <citation type="submission" date="2024-10" db="EMBL/GenBank/DDBJ databases">
        <authorList>
            <person name="Ryan C."/>
        </authorList>
    </citation>
    <scope>NUCLEOTIDE SEQUENCE [LARGE SCALE GENOMIC DNA]</scope>
</reference>
<evidence type="ECO:0000256" key="1">
    <source>
        <dbReference type="SAM" id="MobiDB-lite"/>
    </source>
</evidence>
<dbReference type="Proteomes" id="UP001497457">
    <property type="component" value="Unassembled WGS sequence"/>
</dbReference>
<dbReference type="AlphaFoldDB" id="A0ABC9HBG4"/>
<protein>
    <recommendedName>
        <fullName evidence="2">HAT C-terminal dimerisation domain-containing protein</fullName>
    </recommendedName>
</protein>
<comment type="caution">
    <text evidence="3">The sequence shown here is derived from an EMBL/GenBank/DDBJ whole genome shotgun (WGS) entry which is preliminary data.</text>
</comment>
<evidence type="ECO:0000259" key="2">
    <source>
        <dbReference type="Pfam" id="PF05699"/>
    </source>
</evidence>
<feature type="compositionally biased region" description="Acidic residues" evidence="1">
    <location>
        <begin position="282"/>
        <end position="308"/>
    </location>
</feature>
<sequence>MLKDIGKFRRVANVVASAKQICRFLYNHNRLHDEMRRMIGGELIRPNATRFGTVFMFLQSFLDKKDGLQSWMVSKEWKESDWKGDEYYEYTQVCLENSTWKESDAIEKMAETPEDAVQAIQEIGFFRECHGRFNRPTARAGALSMSPTDWWFQFGGEVPTLQKYALHIVSQCVSSSRCERNWSTFALVHTKIRNKLSYDKLHKLVYVHYNLKERIQEKTVQQQKEVDPCAMMLDAALFDETNPIWDWLDKSMSGVGPSLDDLYPSRLDKPARGRKGKRVRVEEEEEVDFLDSETGDEEDEYEDPFSDDESARVNSGDDGNGDELAETSPMVEANIESPDGRSRSGRPLKKKRVNSLY</sequence>
<gene>
    <name evidence="3" type="ORF">URODEC1_LOCUS124597</name>
</gene>